<keyword evidence="8" id="KW-1185">Reference proteome</keyword>
<evidence type="ECO:0000256" key="2">
    <source>
        <dbReference type="ARBA" id="ARBA00022692"/>
    </source>
</evidence>
<evidence type="ECO:0000256" key="3">
    <source>
        <dbReference type="ARBA" id="ARBA00022989"/>
    </source>
</evidence>
<dbReference type="PANTHER" id="PTHR11662">
    <property type="entry name" value="SOLUTE CARRIER FAMILY 17"/>
    <property type="match status" value="1"/>
</dbReference>
<comment type="subcellular location">
    <subcellularLocation>
        <location evidence="1">Membrane</location>
        <topology evidence="1">Multi-pass membrane protein</topology>
    </subcellularLocation>
</comment>
<dbReference type="Proteomes" id="UP000678499">
    <property type="component" value="Unassembled WGS sequence"/>
</dbReference>
<dbReference type="GO" id="GO:0016020">
    <property type="term" value="C:membrane"/>
    <property type="evidence" value="ECO:0007669"/>
    <property type="project" value="UniProtKB-SubCell"/>
</dbReference>
<dbReference type="OrthoDB" id="2985014at2759"/>
<dbReference type="SUPFAM" id="SSF103473">
    <property type="entry name" value="MFS general substrate transporter"/>
    <property type="match status" value="1"/>
</dbReference>
<dbReference type="InterPro" id="IPR027378">
    <property type="entry name" value="Nucleotide_channel_N"/>
</dbReference>
<evidence type="ECO:0000313" key="8">
    <source>
        <dbReference type="Proteomes" id="UP000678499"/>
    </source>
</evidence>
<gene>
    <name evidence="7" type="ORF">NMOB1V02_LOCUS7434</name>
</gene>
<dbReference type="Gene3D" id="1.20.120.540">
    <property type="entry name" value="Voltage-gated potassium channels"/>
    <property type="match status" value="1"/>
</dbReference>
<accession>A0A7R9BTM2</accession>
<feature type="region of interest" description="Disordered" evidence="5">
    <location>
        <begin position="58"/>
        <end position="84"/>
    </location>
</feature>
<protein>
    <submittedName>
        <fullName evidence="7">Uncharacterized protein</fullName>
    </submittedName>
</protein>
<dbReference type="EMBL" id="CAJPEX010001780">
    <property type="protein sequence ID" value="CAG0919919.1"/>
    <property type="molecule type" value="Genomic_DNA"/>
</dbReference>
<dbReference type="PANTHER" id="PTHR11662:SF399">
    <property type="entry name" value="FI19708P1-RELATED"/>
    <property type="match status" value="1"/>
</dbReference>
<dbReference type="InterPro" id="IPR050382">
    <property type="entry name" value="MFS_Na/Anion_cotransporter"/>
</dbReference>
<sequence>MQANEGVPDTSAPQDVRSWSKARFLVAFVSFWAFVCNYALRVNINLAIVEMVVPLNQTSSSGSDECGRSKTNTSNADPQGSDKFDWDESTQSWILSSVFFGYITTQLLGGRLAGGKLVLGVPLLIAGLLSLLTPMAAKSFGSSAVIGLRVMIGMAEAGSAMGTILTLAQGGVMMQAWGWESIFYFYGGLTAIWFVAWFFLVSDSPENHPYISAEEKLFILVSLSKEEKKANGLLSALPYVLLFGWTQIHAHIMDYCRSKKILSTTAVRKISNTLVMLFDAIEYLLFGSGEEQTWNNPKAADTEPAVYDNPAYKKDPY</sequence>
<evidence type="ECO:0000313" key="7">
    <source>
        <dbReference type="EMBL" id="CAD7279767.1"/>
    </source>
</evidence>
<feature type="region of interest" description="Disordered" evidence="5">
    <location>
        <begin position="296"/>
        <end position="317"/>
    </location>
</feature>
<dbReference type="Pfam" id="PF07690">
    <property type="entry name" value="MFS_1"/>
    <property type="match status" value="1"/>
</dbReference>
<dbReference type="GO" id="GO:0022857">
    <property type="term" value="F:transmembrane transporter activity"/>
    <property type="evidence" value="ECO:0007669"/>
    <property type="project" value="InterPro"/>
</dbReference>
<evidence type="ECO:0000256" key="4">
    <source>
        <dbReference type="ARBA" id="ARBA00023136"/>
    </source>
</evidence>
<proteinExistence type="predicted"/>
<feature type="transmembrane region" description="Helical" evidence="6">
    <location>
        <begin position="148"/>
        <end position="170"/>
    </location>
</feature>
<evidence type="ECO:0000256" key="6">
    <source>
        <dbReference type="SAM" id="Phobius"/>
    </source>
</evidence>
<dbReference type="EMBL" id="OA883817">
    <property type="protein sequence ID" value="CAD7279767.1"/>
    <property type="molecule type" value="Genomic_DNA"/>
</dbReference>
<evidence type="ECO:0000256" key="1">
    <source>
        <dbReference type="ARBA" id="ARBA00004141"/>
    </source>
</evidence>
<name>A0A7R9BTM2_9CRUS</name>
<dbReference type="AlphaFoldDB" id="A0A7R9BTM2"/>
<dbReference type="GO" id="GO:0006820">
    <property type="term" value="P:monoatomic anion transport"/>
    <property type="evidence" value="ECO:0007669"/>
    <property type="project" value="TreeGrafter"/>
</dbReference>
<dbReference type="InterPro" id="IPR036259">
    <property type="entry name" value="MFS_trans_sf"/>
</dbReference>
<feature type="transmembrane region" description="Helical" evidence="6">
    <location>
        <begin position="22"/>
        <end position="40"/>
    </location>
</feature>
<keyword evidence="2 6" id="KW-0812">Transmembrane</keyword>
<organism evidence="7">
    <name type="scientific">Notodromas monacha</name>
    <dbReference type="NCBI Taxonomy" id="399045"/>
    <lineage>
        <taxon>Eukaryota</taxon>
        <taxon>Metazoa</taxon>
        <taxon>Ecdysozoa</taxon>
        <taxon>Arthropoda</taxon>
        <taxon>Crustacea</taxon>
        <taxon>Oligostraca</taxon>
        <taxon>Ostracoda</taxon>
        <taxon>Podocopa</taxon>
        <taxon>Podocopida</taxon>
        <taxon>Cypridocopina</taxon>
        <taxon>Cypridoidea</taxon>
        <taxon>Cyprididae</taxon>
        <taxon>Notodromas</taxon>
    </lineage>
</organism>
<feature type="compositionally biased region" description="Polar residues" evidence="5">
    <location>
        <begin position="58"/>
        <end position="78"/>
    </location>
</feature>
<feature type="transmembrane region" description="Helical" evidence="6">
    <location>
        <begin position="117"/>
        <end position="136"/>
    </location>
</feature>
<reference evidence="7" key="1">
    <citation type="submission" date="2020-11" db="EMBL/GenBank/DDBJ databases">
        <authorList>
            <person name="Tran Van P."/>
        </authorList>
    </citation>
    <scope>NUCLEOTIDE SEQUENCE</scope>
</reference>
<keyword evidence="3 6" id="KW-1133">Transmembrane helix</keyword>
<feature type="transmembrane region" description="Helical" evidence="6">
    <location>
        <begin position="182"/>
        <end position="200"/>
    </location>
</feature>
<evidence type="ECO:0000256" key="5">
    <source>
        <dbReference type="SAM" id="MobiDB-lite"/>
    </source>
</evidence>
<dbReference type="InterPro" id="IPR011701">
    <property type="entry name" value="MFS"/>
</dbReference>
<keyword evidence="4 6" id="KW-0472">Membrane</keyword>